<keyword evidence="3" id="KW-1185">Reference proteome</keyword>
<dbReference type="Gene3D" id="1.25.40.420">
    <property type="match status" value="1"/>
</dbReference>
<dbReference type="Pfam" id="PF00651">
    <property type="entry name" value="BTB"/>
    <property type="match status" value="1"/>
</dbReference>
<comment type="caution">
    <text evidence="2">The sequence shown here is derived from an EMBL/GenBank/DDBJ whole genome shotgun (WGS) entry which is preliminary data.</text>
</comment>
<protein>
    <submittedName>
        <fullName evidence="2">Speckle-type POZ protein B</fullName>
    </submittedName>
</protein>
<organism evidence="2 3">
    <name type="scientific">Caerostris extrusa</name>
    <name type="common">Bark spider</name>
    <name type="synonym">Caerostris bankana</name>
    <dbReference type="NCBI Taxonomy" id="172846"/>
    <lineage>
        <taxon>Eukaryota</taxon>
        <taxon>Metazoa</taxon>
        <taxon>Ecdysozoa</taxon>
        <taxon>Arthropoda</taxon>
        <taxon>Chelicerata</taxon>
        <taxon>Arachnida</taxon>
        <taxon>Araneae</taxon>
        <taxon>Araneomorphae</taxon>
        <taxon>Entelegynae</taxon>
        <taxon>Araneoidea</taxon>
        <taxon>Araneidae</taxon>
        <taxon>Caerostris</taxon>
    </lineage>
</organism>
<evidence type="ECO:0000313" key="2">
    <source>
        <dbReference type="EMBL" id="GIZ05174.1"/>
    </source>
</evidence>
<dbReference type="InterPro" id="IPR000210">
    <property type="entry name" value="BTB/POZ_dom"/>
</dbReference>
<dbReference type="Proteomes" id="UP001054945">
    <property type="component" value="Unassembled WGS sequence"/>
</dbReference>
<dbReference type="PANTHER" id="PTHR24413">
    <property type="entry name" value="SPECKLE-TYPE POZ PROTEIN"/>
    <property type="match status" value="1"/>
</dbReference>
<dbReference type="InterPro" id="IPR011333">
    <property type="entry name" value="SKP1/BTB/POZ_sf"/>
</dbReference>
<dbReference type="EMBL" id="BPLR01019230">
    <property type="protein sequence ID" value="GIZ05174.1"/>
    <property type="molecule type" value="Genomic_DNA"/>
</dbReference>
<evidence type="ECO:0000313" key="3">
    <source>
        <dbReference type="Proteomes" id="UP001054945"/>
    </source>
</evidence>
<dbReference type="AlphaFoldDB" id="A0AAV4YFV2"/>
<dbReference type="SUPFAM" id="SSF54695">
    <property type="entry name" value="POZ domain"/>
    <property type="match status" value="1"/>
</dbReference>
<accession>A0AAV4YFV2</accession>
<evidence type="ECO:0000259" key="1">
    <source>
        <dbReference type="PROSITE" id="PS50097"/>
    </source>
</evidence>
<feature type="domain" description="BTB" evidence="1">
    <location>
        <begin position="274"/>
        <end position="341"/>
    </location>
</feature>
<sequence>MWSKFNPEHGKCTIIWKIENYTFAIQRKNGEVCSIQFSAEMIDYTAWSLSLFQDSENKSRIACRITRCPGGPESVTIAFKVVIISPLGIDVELENVVNYTFIEKAQYPPEYEDAPITNCVPVSDLWKDTLILKCCLEKVVCPISVIKTYFARSRIEVIRILPADSAGRTAFVRCKVSLLNSKGNMIISLEDKHIFNKYPKHVWCFPNFITDKMLSLGQNPSGVFHLSFKLAVSLYASSQKEQNAFEFYENLDIPGNQNSLNNDLLHLYADQKLCDVTLTAGNKEFRAHKIILSARSPVFESMFQNDMLEKNTGIVNVADMDPEILSMLLEFVYSDTFVGKDMDTAIKLYLAADKYQILSLRENCSSFMKSNLTVRNVCELLVFADDHQDDRLKTAVEDYICIFESEIMETEFWETFMVARPKLVSEVLHKISLKYLRY</sequence>
<dbReference type="CDD" id="cd18186">
    <property type="entry name" value="BTB_POZ_ZBTB_KLHL-like"/>
    <property type="match status" value="1"/>
</dbReference>
<dbReference type="PROSITE" id="PS50097">
    <property type="entry name" value="BTB"/>
    <property type="match status" value="1"/>
</dbReference>
<reference evidence="2 3" key="1">
    <citation type="submission" date="2021-06" db="EMBL/GenBank/DDBJ databases">
        <title>Caerostris extrusa draft genome.</title>
        <authorList>
            <person name="Kono N."/>
            <person name="Arakawa K."/>
        </authorList>
    </citation>
    <scope>NUCLEOTIDE SEQUENCE [LARGE SCALE GENOMIC DNA]</scope>
</reference>
<proteinExistence type="predicted"/>
<gene>
    <name evidence="2" type="primary">spop-b</name>
    <name evidence="2" type="ORF">CEXT_554781</name>
</gene>
<dbReference type="FunFam" id="3.30.710.10:FF:000159">
    <property type="entry name" value="Speckle-type POZ protein B"/>
    <property type="match status" value="1"/>
</dbReference>
<dbReference type="SMART" id="SM00225">
    <property type="entry name" value="BTB"/>
    <property type="match status" value="1"/>
</dbReference>
<dbReference type="Gene3D" id="3.30.710.10">
    <property type="entry name" value="Potassium Channel Kv1.1, Chain A"/>
    <property type="match status" value="1"/>
</dbReference>
<name>A0AAV4YFV2_CAEEX</name>